<name>A0A2P4Y8E3_9STRA</name>
<evidence type="ECO:0000313" key="2">
    <source>
        <dbReference type="EMBL" id="POM74085.1"/>
    </source>
</evidence>
<accession>A0A2P4Y8E3</accession>
<protein>
    <submittedName>
        <fullName evidence="2">Uncharacterized protein</fullName>
    </submittedName>
</protein>
<evidence type="ECO:0000256" key="1">
    <source>
        <dbReference type="SAM" id="MobiDB-lite"/>
    </source>
</evidence>
<organism evidence="2 3">
    <name type="scientific">Phytophthora palmivora</name>
    <dbReference type="NCBI Taxonomy" id="4796"/>
    <lineage>
        <taxon>Eukaryota</taxon>
        <taxon>Sar</taxon>
        <taxon>Stramenopiles</taxon>
        <taxon>Oomycota</taxon>
        <taxon>Peronosporomycetes</taxon>
        <taxon>Peronosporales</taxon>
        <taxon>Peronosporaceae</taxon>
        <taxon>Phytophthora</taxon>
    </lineage>
</organism>
<keyword evidence="3" id="KW-1185">Reference proteome</keyword>
<dbReference type="Proteomes" id="UP000237271">
    <property type="component" value="Unassembled WGS sequence"/>
</dbReference>
<comment type="caution">
    <text evidence="2">The sequence shown here is derived from an EMBL/GenBank/DDBJ whole genome shotgun (WGS) entry which is preliminary data.</text>
</comment>
<proteinExistence type="predicted"/>
<dbReference type="OrthoDB" id="111478at2759"/>
<sequence>MVKSNSLAFAGLKFNGTTSDFQRWEDAVVAHLTSLTNHCRVARLKSAGNRPVSAPGPDATAEDLTQYELEMAFLVEQESYLRDNQTLPHGYMTQLSTSLASQPISAFWQQLEADFDQNNTLWMVEIIQEFDAALAMDFSSVAPADSAEPFESPRSRDVGGAPYPKKILIGKVLSLLPSHLWGPSVAFTPEEFTLEKQKQGGDTVNGKMAVPSNPVPMSVQTNLAAKGYAAEKKGQSKRLGKHKEVPLPMDDE</sequence>
<reference evidence="2 3" key="1">
    <citation type="journal article" date="2017" name="Genome Biol. Evol.">
        <title>Phytophthora megakarya and P. palmivora, closely related causal agents of cacao black pod rot, underwent increases in genome sizes and gene numbers by different mechanisms.</title>
        <authorList>
            <person name="Ali S.S."/>
            <person name="Shao J."/>
            <person name="Lary D.J."/>
            <person name="Kronmiller B."/>
            <person name="Shen D."/>
            <person name="Strem M.D."/>
            <person name="Amoako-Attah I."/>
            <person name="Akrofi A.Y."/>
            <person name="Begoude B.A."/>
            <person name="Ten Hoopen G.M."/>
            <person name="Coulibaly K."/>
            <person name="Kebe B.I."/>
            <person name="Melnick R.L."/>
            <person name="Guiltinan M.J."/>
            <person name="Tyler B.M."/>
            <person name="Meinhardt L.W."/>
            <person name="Bailey B.A."/>
        </authorList>
    </citation>
    <scope>NUCLEOTIDE SEQUENCE [LARGE SCALE GENOMIC DNA]</scope>
    <source>
        <strain evidence="3">sbr112.9</strain>
    </source>
</reference>
<feature type="region of interest" description="Disordered" evidence="1">
    <location>
        <begin position="197"/>
        <end position="216"/>
    </location>
</feature>
<dbReference type="EMBL" id="NCKW01004935">
    <property type="protein sequence ID" value="POM74085.1"/>
    <property type="molecule type" value="Genomic_DNA"/>
</dbReference>
<dbReference type="AlphaFoldDB" id="A0A2P4Y8E3"/>
<gene>
    <name evidence="2" type="ORF">PHPALM_9004</name>
</gene>
<evidence type="ECO:0000313" key="3">
    <source>
        <dbReference type="Proteomes" id="UP000237271"/>
    </source>
</evidence>
<feature type="region of interest" description="Disordered" evidence="1">
    <location>
        <begin position="228"/>
        <end position="252"/>
    </location>
</feature>